<dbReference type="RefSeq" id="WP_063938900.1">
    <property type="nucleotide sequence ID" value="NZ_FTMH01000006.1"/>
</dbReference>
<keyword evidence="9" id="KW-1185">Reference proteome</keyword>
<evidence type="ECO:0000256" key="1">
    <source>
        <dbReference type="ARBA" id="ARBA00004141"/>
    </source>
</evidence>
<comment type="subcellular location">
    <subcellularLocation>
        <location evidence="1">Membrane</location>
        <topology evidence="1">Multi-pass membrane protein</topology>
    </subcellularLocation>
</comment>
<feature type="transmembrane region" description="Helical" evidence="6">
    <location>
        <begin position="57"/>
        <end position="76"/>
    </location>
</feature>
<dbReference type="Pfam" id="PF05154">
    <property type="entry name" value="TM2"/>
    <property type="match status" value="1"/>
</dbReference>
<accession>A0A9X8R2B8</accession>
<evidence type="ECO:0000256" key="6">
    <source>
        <dbReference type="SAM" id="Phobius"/>
    </source>
</evidence>
<evidence type="ECO:0000313" key="8">
    <source>
        <dbReference type="EMBL" id="SIQ10733.1"/>
    </source>
</evidence>
<feature type="region of interest" description="Disordered" evidence="5">
    <location>
        <begin position="1"/>
        <end position="30"/>
    </location>
</feature>
<dbReference type="GO" id="GO:0016020">
    <property type="term" value="C:membrane"/>
    <property type="evidence" value="ECO:0007669"/>
    <property type="project" value="UniProtKB-SubCell"/>
</dbReference>
<name>A0A9X8R2B8_9CORY</name>
<sequence>MSTAWSPNDNGNPQQNNPAGQPAWGQQPMQMQQQYDQNGMPVNMYSQQINVKPKSKVVAALLFFFLGAMGAGNFYLNQNSRGFIKLGLFLLAVPLAFFLIGEMIWAALALWAFVEFIMVLTGSGGYDRDARGVPLS</sequence>
<dbReference type="AlphaFoldDB" id="A0A9X8R2B8"/>
<dbReference type="Proteomes" id="UP000185547">
    <property type="component" value="Unassembled WGS sequence"/>
</dbReference>
<feature type="compositionally biased region" description="Low complexity" evidence="5">
    <location>
        <begin position="7"/>
        <end position="30"/>
    </location>
</feature>
<evidence type="ECO:0000259" key="7">
    <source>
        <dbReference type="Pfam" id="PF05154"/>
    </source>
</evidence>
<dbReference type="InterPro" id="IPR007829">
    <property type="entry name" value="TM2"/>
</dbReference>
<keyword evidence="4 6" id="KW-0472">Membrane</keyword>
<evidence type="ECO:0000313" key="9">
    <source>
        <dbReference type="Proteomes" id="UP000185547"/>
    </source>
</evidence>
<feature type="domain" description="TM2" evidence="7">
    <location>
        <begin position="53"/>
        <end position="100"/>
    </location>
</feature>
<evidence type="ECO:0000256" key="3">
    <source>
        <dbReference type="ARBA" id="ARBA00022989"/>
    </source>
</evidence>
<proteinExistence type="predicted"/>
<evidence type="ECO:0000256" key="5">
    <source>
        <dbReference type="SAM" id="MobiDB-lite"/>
    </source>
</evidence>
<comment type="caution">
    <text evidence="8">The sequence shown here is derived from an EMBL/GenBank/DDBJ whole genome shotgun (WGS) entry which is preliminary data.</text>
</comment>
<organism evidence="8 9">
    <name type="scientific">Corynebacterium afermentans</name>
    <dbReference type="NCBI Taxonomy" id="38286"/>
    <lineage>
        <taxon>Bacteria</taxon>
        <taxon>Bacillati</taxon>
        <taxon>Actinomycetota</taxon>
        <taxon>Actinomycetes</taxon>
        <taxon>Mycobacteriales</taxon>
        <taxon>Corynebacteriaceae</taxon>
        <taxon>Corynebacterium</taxon>
    </lineage>
</organism>
<keyword evidence="3 6" id="KW-1133">Transmembrane helix</keyword>
<feature type="transmembrane region" description="Helical" evidence="6">
    <location>
        <begin position="88"/>
        <end position="114"/>
    </location>
</feature>
<protein>
    <submittedName>
        <fullName evidence="8">TM2 domain-containing membrane protein YozV</fullName>
    </submittedName>
</protein>
<evidence type="ECO:0000256" key="4">
    <source>
        <dbReference type="ARBA" id="ARBA00023136"/>
    </source>
</evidence>
<keyword evidence="2 6" id="KW-0812">Transmembrane</keyword>
<dbReference type="OrthoDB" id="2004788at2"/>
<dbReference type="EMBL" id="FTMH01000006">
    <property type="protein sequence ID" value="SIQ10733.1"/>
    <property type="molecule type" value="Genomic_DNA"/>
</dbReference>
<evidence type="ECO:0000256" key="2">
    <source>
        <dbReference type="ARBA" id="ARBA00022692"/>
    </source>
</evidence>
<gene>
    <name evidence="8" type="ORF">SAMN05421802_10678</name>
</gene>
<reference evidence="8 9" key="1">
    <citation type="submission" date="2017-01" db="EMBL/GenBank/DDBJ databases">
        <authorList>
            <person name="Varghese N."/>
            <person name="Submissions S."/>
        </authorList>
    </citation>
    <scope>NUCLEOTIDE SEQUENCE [LARGE SCALE GENOMIC DNA]</scope>
    <source>
        <strain evidence="8 9">DSM 44280</strain>
    </source>
</reference>